<name>A0A381VVK8_9ZZZZ</name>
<reference evidence="2" key="1">
    <citation type="submission" date="2018-05" db="EMBL/GenBank/DDBJ databases">
        <authorList>
            <person name="Lanie J.A."/>
            <person name="Ng W.-L."/>
            <person name="Kazmierczak K.M."/>
            <person name="Andrzejewski T.M."/>
            <person name="Davidsen T.M."/>
            <person name="Wayne K.J."/>
            <person name="Tettelin H."/>
            <person name="Glass J.I."/>
            <person name="Rusch D."/>
            <person name="Podicherti R."/>
            <person name="Tsui H.-C.T."/>
            <person name="Winkler M.E."/>
        </authorList>
    </citation>
    <scope>NUCLEOTIDE SEQUENCE</scope>
</reference>
<accession>A0A381VVK8</accession>
<dbReference type="AlphaFoldDB" id="A0A381VVK8"/>
<dbReference type="AntiFam" id="ANF00010">
    <property type="entry name" value="tRNA translation"/>
</dbReference>
<gene>
    <name evidence="2" type="ORF">METZ01_LOCUS97149</name>
</gene>
<proteinExistence type="predicted"/>
<feature type="region of interest" description="Disordered" evidence="1">
    <location>
        <begin position="1"/>
        <end position="26"/>
    </location>
</feature>
<dbReference type="EMBL" id="UINC01009909">
    <property type="protein sequence ID" value="SVA44295.1"/>
    <property type="molecule type" value="Genomic_DNA"/>
</dbReference>
<feature type="non-terminal residue" evidence="2">
    <location>
        <position position="1"/>
    </location>
</feature>
<evidence type="ECO:0000313" key="2">
    <source>
        <dbReference type="EMBL" id="SVA44295.1"/>
    </source>
</evidence>
<sequence>WIERLPPEQEVTGSNPVGRTEKNNNC</sequence>
<protein>
    <submittedName>
        <fullName evidence="2">Uncharacterized protein</fullName>
    </submittedName>
</protein>
<evidence type="ECO:0000256" key="1">
    <source>
        <dbReference type="SAM" id="MobiDB-lite"/>
    </source>
</evidence>
<organism evidence="2">
    <name type="scientific">marine metagenome</name>
    <dbReference type="NCBI Taxonomy" id="408172"/>
    <lineage>
        <taxon>unclassified sequences</taxon>
        <taxon>metagenomes</taxon>
        <taxon>ecological metagenomes</taxon>
    </lineage>
</organism>